<organism evidence="2 3">
    <name type="scientific">Acetobacterium wieringae</name>
    <dbReference type="NCBI Taxonomy" id="52694"/>
    <lineage>
        <taxon>Bacteria</taxon>
        <taxon>Bacillati</taxon>
        <taxon>Bacillota</taxon>
        <taxon>Clostridia</taxon>
        <taxon>Eubacteriales</taxon>
        <taxon>Eubacteriaceae</taxon>
        <taxon>Acetobacterium</taxon>
    </lineage>
</organism>
<proteinExistence type="predicted"/>
<dbReference type="RefSeq" id="WP_228882114.1">
    <property type="nucleotide sequence ID" value="NZ_CABIIK010000043.1"/>
</dbReference>
<dbReference type="InterPro" id="IPR052024">
    <property type="entry name" value="Methanogen_methyltrans"/>
</dbReference>
<feature type="domain" description="Uroporphyrinogen decarboxylase (URO-D)" evidence="1">
    <location>
        <begin position="51"/>
        <end position="304"/>
    </location>
</feature>
<dbReference type="Pfam" id="PF01208">
    <property type="entry name" value="URO-D"/>
    <property type="match status" value="1"/>
</dbReference>
<dbReference type="EMBL" id="CP087994">
    <property type="protein sequence ID" value="UYO64352.1"/>
    <property type="molecule type" value="Genomic_DNA"/>
</dbReference>
<evidence type="ECO:0000259" key="1">
    <source>
        <dbReference type="Pfam" id="PF01208"/>
    </source>
</evidence>
<reference evidence="2" key="1">
    <citation type="submission" date="2021-11" db="EMBL/GenBank/DDBJ databases">
        <title>Isoprene-degrading acetogen.</title>
        <authorList>
            <person name="Yang Y."/>
            <person name="Jin H."/>
            <person name="Yan J."/>
        </authorList>
    </citation>
    <scope>NUCLEOTIDE SEQUENCE</scope>
    <source>
        <strain evidence="2">Berkeley</strain>
    </source>
</reference>
<dbReference type="CDD" id="cd03309">
    <property type="entry name" value="CmuC_like"/>
    <property type="match status" value="1"/>
</dbReference>
<keyword evidence="3" id="KW-1185">Reference proteome</keyword>
<protein>
    <submittedName>
        <fullName evidence="2">Uroporphyrinogen decarboxylase</fullName>
    </submittedName>
</protein>
<dbReference type="Gene3D" id="3.20.20.210">
    <property type="match status" value="1"/>
</dbReference>
<dbReference type="SUPFAM" id="SSF51726">
    <property type="entry name" value="UROD/MetE-like"/>
    <property type="match status" value="1"/>
</dbReference>
<dbReference type="PANTHER" id="PTHR47099">
    <property type="entry name" value="METHYLCOBAMIDE:COM METHYLTRANSFERASE MTBA"/>
    <property type="match status" value="1"/>
</dbReference>
<dbReference type="InterPro" id="IPR038071">
    <property type="entry name" value="UROD/MetE-like_sf"/>
</dbReference>
<evidence type="ECO:0000313" key="2">
    <source>
        <dbReference type="EMBL" id="UYO64352.1"/>
    </source>
</evidence>
<dbReference type="InterPro" id="IPR000257">
    <property type="entry name" value="Uroporphyrinogen_deCOase"/>
</dbReference>
<dbReference type="PANTHER" id="PTHR47099:SF1">
    <property type="entry name" value="METHYLCOBAMIDE:COM METHYLTRANSFERASE MTBA"/>
    <property type="match status" value="1"/>
</dbReference>
<dbReference type="Proteomes" id="UP001163550">
    <property type="component" value="Chromosome"/>
</dbReference>
<name>A0ABY6HIZ4_9FIRM</name>
<sequence length="327" mass="36952">MLTKKQNLIETISGGKPDRFVNQYEFLTAIMETAVTMSGFPGPGGVGHDAWGVTWSWPEGQIGAFPVHDDEHKVLKDITEWKKYVKKPVVPTDDEIWAPAIEAVSKVDRNDQYVTVMAAPGLFETTHHLMGMEDALMAYYEEPEAMHELIDYITEYELDLAKVYIDKLKPDALFHHDDWGSQISTFISPEMFEEFFVPGYKKIISFYKDNGVELVVHHSDSFAATLVPSMIEMGIDIWQGVMKTNNIPDLIDQYGDKIAFMGGLHSGEIDFPDWTAENTAKHVEEACKNYGKRSFIPCLTSGLPMSNFPGVYDEVTAQIDKMSKELF</sequence>
<accession>A0ABY6HIZ4</accession>
<gene>
    <name evidence="2" type="ORF">LNN31_08010</name>
</gene>
<evidence type="ECO:0000313" key="3">
    <source>
        <dbReference type="Proteomes" id="UP001163550"/>
    </source>
</evidence>